<accession>A0AAD7C3J3</accession>
<evidence type="ECO:0000259" key="5">
    <source>
        <dbReference type="SMART" id="SM00849"/>
    </source>
</evidence>
<dbReference type="AlphaFoldDB" id="A0AAD7C3J3"/>
<reference evidence="6" key="1">
    <citation type="submission" date="2023-03" db="EMBL/GenBank/DDBJ databases">
        <title>Massive genome expansion in bonnet fungi (Mycena s.s.) driven by repeated elements and novel gene families across ecological guilds.</title>
        <authorList>
            <consortium name="Lawrence Berkeley National Laboratory"/>
            <person name="Harder C.B."/>
            <person name="Miyauchi S."/>
            <person name="Viragh M."/>
            <person name="Kuo A."/>
            <person name="Thoen E."/>
            <person name="Andreopoulos B."/>
            <person name="Lu D."/>
            <person name="Skrede I."/>
            <person name="Drula E."/>
            <person name="Henrissat B."/>
            <person name="Morin E."/>
            <person name="Kohler A."/>
            <person name="Barry K."/>
            <person name="LaButti K."/>
            <person name="Morin E."/>
            <person name="Salamov A."/>
            <person name="Lipzen A."/>
            <person name="Mereny Z."/>
            <person name="Hegedus B."/>
            <person name="Baldrian P."/>
            <person name="Stursova M."/>
            <person name="Weitz H."/>
            <person name="Taylor A."/>
            <person name="Grigoriev I.V."/>
            <person name="Nagy L.G."/>
            <person name="Martin F."/>
            <person name="Kauserud H."/>
        </authorList>
    </citation>
    <scope>NUCLEOTIDE SEQUENCE</scope>
    <source>
        <strain evidence="6">9284</strain>
    </source>
</reference>
<dbReference type="CDD" id="cd07730">
    <property type="entry name" value="metallo-hydrolase-like_MBL-fold"/>
    <property type="match status" value="1"/>
</dbReference>
<dbReference type="GO" id="GO:0046872">
    <property type="term" value="F:metal ion binding"/>
    <property type="evidence" value="ECO:0007669"/>
    <property type="project" value="UniProtKB-KW"/>
</dbReference>
<dbReference type="GO" id="GO:0016787">
    <property type="term" value="F:hydrolase activity"/>
    <property type="evidence" value="ECO:0007669"/>
    <property type="project" value="UniProtKB-KW"/>
</dbReference>
<dbReference type="PANTHER" id="PTHR42978:SF5">
    <property type="entry name" value="METALLO-BETA-LACTAMASE DOMAIN-CONTAINING PROTEIN"/>
    <property type="match status" value="1"/>
</dbReference>
<evidence type="ECO:0000256" key="2">
    <source>
        <dbReference type="ARBA" id="ARBA00022723"/>
    </source>
</evidence>
<comment type="similarity">
    <text evidence="1">Belongs to the metallo-beta-lactamase superfamily.</text>
</comment>
<dbReference type="Pfam" id="PF00753">
    <property type="entry name" value="Lactamase_B"/>
    <property type="match status" value="1"/>
</dbReference>
<dbReference type="EMBL" id="JARKIF010000005">
    <property type="protein sequence ID" value="KAJ7638203.1"/>
    <property type="molecule type" value="Genomic_DNA"/>
</dbReference>
<dbReference type="InterPro" id="IPR036866">
    <property type="entry name" value="RibonucZ/Hydroxyglut_hydro"/>
</dbReference>
<keyword evidence="7" id="KW-1185">Reference proteome</keyword>
<keyword evidence="3" id="KW-0378">Hydrolase</keyword>
<evidence type="ECO:0000256" key="1">
    <source>
        <dbReference type="ARBA" id="ARBA00007749"/>
    </source>
</evidence>
<evidence type="ECO:0000256" key="3">
    <source>
        <dbReference type="ARBA" id="ARBA00022801"/>
    </source>
</evidence>
<dbReference type="SMART" id="SM00849">
    <property type="entry name" value="Lactamase_B"/>
    <property type="match status" value="1"/>
</dbReference>
<gene>
    <name evidence="6" type="ORF">FB45DRAFT_902248</name>
</gene>
<dbReference type="InterPro" id="IPR001279">
    <property type="entry name" value="Metallo-B-lactamas"/>
</dbReference>
<protein>
    <submittedName>
        <fullName evidence="6">Beta-lactamase-like protein</fullName>
    </submittedName>
</protein>
<comment type="caution">
    <text evidence="6">The sequence shown here is derived from an EMBL/GenBank/DDBJ whole genome shotgun (WGS) entry which is preliminary data.</text>
</comment>
<name>A0AAD7C3J3_9AGAR</name>
<evidence type="ECO:0000313" key="7">
    <source>
        <dbReference type="Proteomes" id="UP001221142"/>
    </source>
</evidence>
<dbReference type="Gene3D" id="3.60.15.10">
    <property type="entry name" value="Ribonuclease Z/Hydroxyacylglutathione hydrolase-like"/>
    <property type="match status" value="1"/>
</dbReference>
<proteinExistence type="inferred from homology"/>
<dbReference type="Proteomes" id="UP001221142">
    <property type="component" value="Unassembled WGS sequence"/>
</dbReference>
<evidence type="ECO:0000313" key="6">
    <source>
        <dbReference type="EMBL" id="KAJ7638203.1"/>
    </source>
</evidence>
<evidence type="ECO:0000256" key="4">
    <source>
        <dbReference type="ARBA" id="ARBA00022833"/>
    </source>
</evidence>
<sequence>MSSSTIMSFTDLGIPPSSSTVSVKIFDIINDPSQVLANAASFLSPVGEGHENLTCPCYAFLIENTTTKQRVMFDLGPRKDLENGATYVKEAVKAGHLRMPVSKDATEQLEEAGVDLKSISAVIWSHSHADHTGDMSKFPSTTDLVVANSMSLETCETNPWSALVPSDLAGRKIVKMEFKDGEIGGFKAHDYFKDGSLYILDVPGHQTGHTCALARVTPTGFLFLGADACHHAGVLRPTSKLHKSTPCPGDLLAATIRSILPTHIHEPAHAAGEFDLTSRTTPLLSIAEKGYFEDPKAAHESIAKMGDFDANQDVFVILAHDESLVPFLGSLPVLLNDWKAKGWKKDATWAFVDEKNPAFRFH</sequence>
<keyword evidence="2" id="KW-0479">Metal-binding</keyword>
<keyword evidence="4" id="KW-0862">Zinc</keyword>
<organism evidence="6 7">
    <name type="scientific">Roridomyces roridus</name>
    <dbReference type="NCBI Taxonomy" id="1738132"/>
    <lineage>
        <taxon>Eukaryota</taxon>
        <taxon>Fungi</taxon>
        <taxon>Dikarya</taxon>
        <taxon>Basidiomycota</taxon>
        <taxon>Agaricomycotina</taxon>
        <taxon>Agaricomycetes</taxon>
        <taxon>Agaricomycetidae</taxon>
        <taxon>Agaricales</taxon>
        <taxon>Marasmiineae</taxon>
        <taxon>Mycenaceae</taxon>
        <taxon>Roridomyces</taxon>
    </lineage>
</organism>
<feature type="domain" description="Metallo-beta-lactamase" evidence="5">
    <location>
        <begin position="56"/>
        <end position="263"/>
    </location>
</feature>
<dbReference type="PANTHER" id="PTHR42978">
    <property type="entry name" value="QUORUM-QUENCHING LACTONASE YTNP-RELATED-RELATED"/>
    <property type="match status" value="1"/>
</dbReference>
<dbReference type="SUPFAM" id="SSF56281">
    <property type="entry name" value="Metallo-hydrolase/oxidoreductase"/>
    <property type="match status" value="1"/>
</dbReference>
<dbReference type="InterPro" id="IPR051013">
    <property type="entry name" value="MBL_superfamily_lactonases"/>
</dbReference>